<dbReference type="Proteomes" id="UP000627292">
    <property type="component" value="Unassembled WGS sequence"/>
</dbReference>
<evidence type="ECO:0000313" key="6">
    <source>
        <dbReference type="EMBL" id="GGH80808.1"/>
    </source>
</evidence>
<evidence type="ECO:0000256" key="2">
    <source>
        <dbReference type="SAM" id="Phobius"/>
    </source>
</evidence>
<dbReference type="PANTHER" id="PTHR43547">
    <property type="entry name" value="TWO-COMPONENT HISTIDINE KINASE"/>
    <property type="match status" value="1"/>
</dbReference>
<dbReference type="PANTHER" id="PTHR43547:SF2">
    <property type="entry name" value="HYBRID SIGNAL TRANSDUCTION HISTIDINE KINASE C"/>
    <property type="match status" value="1"/>
</dbReference>
<accession>A0A917J554</accession>
<dbReference type="Gene3D" id="2.130.10.10">
    <property type="entry name" value="YVTN repeat-like/Quinoprotein amine dehydrogenase"/>
    <property type="match status" value="2"/>
</dbReference>
<keyword evidence="6" id="KW-0808">Transferase</keyword>
<organism evidence="6 7">
    <name type="scientific">Filimonas zeae</name>
    <dbReference type="NCBI Taxonomy" id="1737353"/>
    <lineage>
        <taxon>Bacteria</taxon>
        <taxon>Pseudomonadati</taxon>
        <taxon>Bacteroidota</taxon>
        <taxon>Chitinophagia</taxon>
        <taxon>Chitinophagales</taxon>
        <taxon>Chitinophagaceae</taxon>
        <taxon>Filimonas</taxon>
    </lineage>
</organism>
<feature type="chain" id="PRO_5037456187" evidence="3">
    <location>
        <begin position="23"/>
        <end position="1016"/>
    </location>
</feature>
<dbReference type="InterPro" id="IPR013783">
    <property type="entry name" value="Ig-like_fold"/>
</dbReference>
<evidence type="ECO:0000256" key="1">
    <source>
        <dbReference type="ARBA" id="ARBA00022553"/>
    </source>
</evidence>
<dbReference type="InterPro" id="IPR011047">
    <property type="entry name" value="Quinoprotein_ADH-like_sf"/>
</dbReference>
<feature type="domain" description="Two component regulator three Y" evidence="4">
    <location>
        <begin position="717"/>
        <end position="771"/>
    </location>
</feature>
<protein>
    <submittedName>
        <fullName evidence="6">Hybrid sensor histidine kinase/response regulator</fullName>
    </submittedName>
</protein>
<dbReference type="InterPro" id="IPR011123">
    <property type="entry name" value="Y_Y_Y"/>
</dbReference>
<comment type="caution">
    <text evidence="6">The sequence shown here is derived from an EMBL/GenBank/DDBJ whole genome shotgun (WGS) entry which is preliminary data.</text>
</comment>
<dbReference type="Gene3D" id="1.20.5.1930">
    <property type="match status" value="1"/>
</dbReference>
<dbReference type="InterPro" id="IPR015943">
    <property type="entry name" value="WD40/YVTN_repeat-like_dom_sf"/>
</dbReference>
<dbReference type="Pfam" id="PF07730">
    <property type="entry name" value="HisKA_3"/>
    <property type="match status" value="1"/>
</dbReference>
<keyword evidence="6" id="KW-0418">Kinase</keyword>
<keyword evidence="3" id="KW-0732">Signal</keyword>
<dbReference type="Gene3D" id="2.60.40.10">
    <property type="entry name" value="Immunoglobulins"/>
    <property type="match status" value="1"/>
</dbReference>
<evidence type="ECO:0000259" key="4">
    <source>
        <dbReference type="Pfam" id="PF07495"/>
    </source>
</evidence>
<dbReference type="Gene3D" id="3.30.565.10">
    <property type="entry name" value="Histidine kinase-like ATPase, C-terminal domain"/>
    <property type="match status" value="1"/>
</dbReference>
<dbReference type="GO" id="GO:0046983">
    <property type="term" value="F:protein dimerization activity"/>
    <property type="evidence" value="ECO:0007669"/>
    <property type="project" value="InterPro"/>
</dbReference>
<dbReference type="RefSeq" id="WP_188958165.1">
    <property type="nucleotide sequence ID" value="NZ_BMIB01000006.1"/>
</dbReference>
<proteinExistence type="predicted"/>
<evidence type="ECO:0000313" key="7">
    <source>
        <dbReference type="Proteomes" id="UP000627292"/>
    </source>
</evidence>
<keyword evidence="2" id="KW-0812">Transmembrane</keyword>
<evidence type="ECO:0000259" key="5">
    <source>
        <dbReference type="Pfam" id="PF07730"/>
    </source>
</evidence>
<feature type="signal peptide" evidence="3">
    <location>
        <begin position="1"/>
        <end position="22"/>
    </location>
</feature>
<dbReference type="EMBL" id="BMIB01000006">
    <property type="protein sequence ID" value="GGH80808.1"/>
    <property type="molecule type" value="Genomic_DNA"/>
</dbReference>
<keyword evidence="7" id="KW-1185">Reference proteome</keyword>
<dbReference type="Pfam" id="PF07495">
    <property type="entry name" value="Y_Y_Y"/>
    <property type="match status" value="1"/>
</dbReference>
<dbReference type="InterPro" id="IPR036890">
    <property type="entry name" value="HATPase_C_sf"/>
</dbReference>
<gene>
    <name evidence="6" type="ORF">GCM10011379_52230</name>
</gene>
<reference evidence="6" key="2">
    <citation type="submission" date="2020-09" db="EMBL/GenBank/DDBJ databases">
        <authorList>
            <person name="Sun Q."/>
            <person name="Zhou Y."/>
        </authorList>
    </citation>
    <scope>NUCLEOTIDE SEQUENCE</scope>
    <source>
        <strain evidence="6">CGMCC 1.15290</strain>
    </source>
</reference>
<dbReference type="SUPFAM" id="SSF55874">
    <property type="entry name" value="ATPase domain of HSP90 chaperone/DNA topoisomerase II/histidine kinase"/>
    <property type="match status" value="1"/>
</dbReference>
<sequence>MYKALPYILFIASLLATQTANTQTISSLTNNFQFDAYTTDNGLTDNFISKVITDRRGFLWIATKNGLSRYDGYNFKNYTHIPGDTSSLRSIWITDLLLDSAGTLWISTEGGLCYYDALYDRFHYINGTDNMHVLYRAPLCQGSDAYTLWLAAEDGLFRIDTRTKTYTHMLKEHIPDPQCIVYDKNRLLTGTRTNGIYAFEAGSKQLQKLAIPTLPADAQTIDLYKDDDGTIYAGTNVGLLSIRDTSYRLFNKGTPELQHLDFDDIMCISSFPRLTGPGRLICGTYDNKVLVFDKQQQQFIYSWQNRNSKLSNMPRGIFSCLFLMDHILWIGTDHGLFKLNMNMQDIVSENIPQIMFGDNIVLVKKIYQDPHNKQHLWLTLDKPVGGIAVYNTTQRRVTQWLQTLPKGESPEACVVYQDLQPDKQGYLWAIAEKEIHQYQLTSFQRTAHTPPRTCYSASVDHQQNLWIGTDRGLMYYNTHTRQFTPYDYSFNGTSIENSSLWLSFPVQDILHDQQHTVWLTCIKYGLFSFNTQSCTYTPHRQPFTSCYDTRNRCSSLSFDQQGNIWVGTMAGLTQYLPQRDSFINFNRTHGLQSTYVYSVKADTNQCIWGRGNTGVFYYDMQQHKFTNYLLPASQSSAFFLQRISAVSDKMLAGYEGGYNIFALNNRNPVKETPPDPYIARCYVMNAPFYYNSDSILLQPPSFDYHQTLFRFDFSAVNFNDNNNITFLYKLQGLDKDWQRSSGPSNASYSNLKPGQYLFLVKTRNSNGIESGVAGFLFAIQTPFWQTGWFYTLIGLAIVGVFYVFYRTRINRLTALYQLRSKISKDLHDDIGAALSSISIMSAVAQKKIDSQPEEAKHVATRIESTSRNMVGAISDMVWSINPDIDTLEQIIVRLREYMSNMFDDTRTQYLLHCTPQLLARKISMELRKDIYLISKEIINNTVKYADAEHFSLHFSMEKNCLVIASEDDGVGFNQEHARKGNGLYNITERARKQKGKAVITTDDSGTRWLIKMDIGR</sequence>
<dbReference type="AlphaFoldDB" id="A0A917J554"/>
<keyword evidence="1" id="KW-0597">Phosphoprotein</keyword>
<dbReference type="GO" id="GO:0000155">
    <property type="term" value="F:phosphorelay sensor kinase activity"/>
    <property type="evidence" value="ECO:0007669"/>
    <property type="project" value="InterPro"/>
</dbReference>
<feature type="domain" description="Signal transduction histidine kinase subgroup 3 dimerisation and phosphoacceptor" evidence="5">
    <location>
        <begin position="819"/>
        <end position="883"/>
    </location>
</feature>
<name>A0A917J554_9BACT</name>
<feature type="transmembrane region" description="Helical" evidence="2">
    <location>
        <begin position="787"/>
        <end position="805"/>
    </location>
</feature>
<dbReference type="InterPro" id="IPR011712">
    <property type="entry name" value="Sig_transdc_His_kin_sub3_dim/P"/>
</dbReference>
<dbReference type="GO" id="GO:0016020">
    <property type="term" value="C:membrane"/>
    <property type="evidence" value="ECO:0007669"/>
    <property type="project" value="InterPro"/>
</dbReference>
<dbReference type="SUPFAM" id="SSF63829">
    <property type="entry name" value="Calcium-dependent phosphotriesterase"/>
    <property type="match status" value="1"/>
</dbReference>
<keyword evidence="2" id="KW-1133">Transmembrane helix</keyword>
<reference evidence="6" key="1">
    <citation type="journal article" date="2014" name="Int. J. Syst. Evol. Microbiol.">
        <title>Complete genome sequence of Corynebacterium casei LMG S-19264T (=DSM 44701T), isolated from a smear-ripened cheese.</title>
        <authorList>
            <consortium name="US DOE Joint Genome Institute (JGI-PGF)"/>
            <person name="Walter F."/>
            <person name="Albersmeier A."/>
            <person name="Kalinowski J."/>
            <person name="Ruckert C."/>
        </authorList>
    </citation>
    <scope>NUCLEOTIDE SEQUENCE</scope>
    <source>
        <strain evidence="6">CGMCC 1.15290</strain>
    </source>
</reference>
<dbReference type="SUPFAM" id="SSF50998">
    <property type="entry name" value="Quinoprotein alcohol dehydrogenase-like"/>
    <property type="match status" value="1"/>
</dbReference>
<evidence type="ECO:0000256" key="3">
    <source>
        <dbReference type="SAM" id="SignalP"/>
    </source>
</evidence>
<keyword evidence="2" id="KW-0472">Membrane</keyword>